<gene>
    <name evidence="1" type="ORF">KQI75_11725</name>
</gene>
<comment type="caution">
    <text evidence="1">The sequence shown here is derived from an EMBL/GenBank/DDBJ whole genome shotgun (WGS) entry which is preliminary data.</text>
</comment>
<dbReference type="RefSeq" id="WP_216470990.1">
    <property type="nucleotide sequence ID" value="NZ_JAHLQI010000007.1"/>
</dbReference>
<dbReference type="EMBL" id="JAHLQI010000007">
    <property type="protein sequence ID" value="MBU5491276.1"/>
    <property type="molecule type" value="Genomic_DNA"/>
</dbReference>
<reference evidence="1 2" key="1">
    <citation type="submission" date="2021-06" db="EMBL/GenBank/DDBJ databases">
        <authorList>
            <person name="Sun Q."/>
            <person name="Li D."/>
        </authorList>
    </citation>
    <scope>NUCLEOTIDE SEQUENCE [LARGE SCALE GENOMIC DNA]</scope>
    <source>
        <strain evidence="1 2">MSJd-7</strain>
    </source>
</reference>
<evidence type="ECO:0000313" key="2">
    <source>
        <dbReference type="Proteomes" id="UP000783588"/>
    </source>
</evidence>
<evidence type="ECO:0000313" key="1">
    <source>
        <dbReference type="EMBL" id="MBU5491276.1"/>
    </source>
</evidence>
<name>A0ABS6EVZ2_9FIRM</name>
<sequence length="60" mass="6799">MTDKQCFVKTSDAKTAEYLKAEGLTCIGKENNKFVFVCDNNQVLKFTKDTSCIISHKLCF</sequence>
<accession>A0ABS6EVZ2</accession>
<dbReference type="Proteomes" id="UP000783588">
    <property type="component" value="Unassembled WGS sequence"/>
</dbReference>
<protein>
    <submittedName>
        <fullName evidence="1">Uncharacterized protein</fullName>
    </submittedName>
</protein>
<keyword evidence="2" id="KW-1185">Reference proteome</keyword>
<organism evidence="1 2">
    <name type="scientific">Butyricicoccus intestinisimiae</name>
    <dbReference type="NCBI Taxonomy" id="2841509"/>
    <lineage>
        <taxon>Bacteria</taxon>
        <taxon>Bacillati</taxon>
        <taxon>Bacillota</taxon>
        <taxon>Clostridia</taxon>
        <taxon>Eubacteriales</taxon>
        <taxon>Butyricicoccaceae</taxon>
        <taxon>Butyricicoccus</taxon>
    </lineage>
</organism>
<proteinExistence type="predicted"/>